<evidence type="ECO:0000313" key="10">
    <source>
        <dbReference type="EMBL" id="EIJ37919.1"/>
    </source>
</evidence>
<evidence type="ECO:0000256" key="2">
    <source>
        <dbReference type="ARBA" id="ARBA00009959"/>
    </source>
</evidence>
<name>I3C2S6_9FLAO</name>
<dbReference type="Gene3D" id="3.30.70.240">
    <property type="match status" value="1"/>
</dbReference>
<keyword evidence="4 9" id="KW-0479">Metal-binding</keyword>
<keyword evidence="5 9" id="KW-0255">Endonuclease</keyword>
<dbReference type="OrthoDB" id="9791737at2"/>
<dbReference type="GO" id="GO:0043571">
    <property type="term" value="P:maintenance of CRISPR repeat elements"/>
    <property type="evidence" value="ECO:0007669"/>
    <property type="project" value="UniProtKB-UniRule"/>
</dbReference>
<dbReference type="GO" id="GO:0016787">
    <property type="term" value="F:hydrolase activity"/>
    <property type="evidence" value="ECO:0007669"/>
    <property type="project" value="UniProtKB-KW"/>
</dbReference>
<dbReference type="Pfam" id="PF09827">
    <property type="entry name" value="CRISPR_Cas2"/>
    <property type="match status" value="1"/>
</dbReference>
<evidence type="ECO:0000256" key="7">
    <source>
        <dbReference type="ARBA" id="ARBA00022842"/>
    </source>
</evidence>
<dbReference type="SUPFAM" id="SSF143430">
    <property type="entry name" value="TTP0101/SSO1404-like"/>
    <property type="match status" value="1"/>
</dbReference>
<comment type="cofactor">
    <cofactor evidence="1 9">
        <name>Mg(2+)</name>
        <dbReference type="ChEBI" id="CHEBI:18420"/>
    </cofactor>
</comment>
<evidence type="ECO:0000256" key="5">
    <source>
        <dbReference type="ARBA" id="ARBA00022759"/>
    </source>
</evidence>
<dbReference type="eggNOG" id="COG3512">
    <property type="taxonomic scope" value="Bacteria"/>
</dbReference>
<keyword evidence="11" id="KW-1185">Reference proteome</keyword>
<organism evidence="10 11">
    <name type="scientific">Galbibacter orientalis DSM 19592</name>
    <dbReference type="NCBI Taxonomy" id="926559"/>
    <lineage>
        <taxon>Bacteria</taxon>
        <taxon>Pseudomonadati</taxon>
        <taxon>Bacteroidota</taxon>
        <taxon>Flavobacteriia</taxon>
        <taxon>Flavobacteriales</taxon>
        <taxon>Flavobacteriaceae</taxon>
        <taxon>Galbibacter</taxon>
    </lineage>
</organism>
<dbReference type="RefSeq" id="WP_008610990.1">
    <property type="nucleotide sequence ID" value="NZ_JH651379.1"/>
</dbReference>
<accession>I3C2S6</accession>
<keyword evidence="7 9" id="KW-0460">Magnesium</keyword>
<evidence type="ECO:0000256" key="4">
    <source>
        <dbReference type="ARBA" id="ARBA00022723"/>
    </source>
</evidence>
<dbReference type="GO" id="GO:0051607">
    <property type="term" value="P:defense response to virus"/>
    <property type="evidence" value="ECO:0007669"/>
    <property type="project" value="UniProtKB-UniRule"/>
</dbReference>
<protein>
    <recommendedName>
        <fullName evidence="9">CRISPR-associated endoribonuclease Cas2</fullName>
        <ecNumber evidence="9">3.1.-.-</ecNumber>
    </recommendedName>
</protein>
<evidence type="ECO:0000256" key="9">
    <source>
        <dbReference type="HAMAP-Rule" id="MF_01471"/>
    </source>
</evidence>
<evidence type="ECO:0000313" key="11">
    <source>
        <dbReference type="Proteomes" id="UP000004690"/>
    </source>
</evidence>
<evidence type="ECO:0000256" key="1">
    <source>
        <dbReference type="ARBA" id="ARBA00001946"/>
    </source>
</evidence>
<reference evidence="10 11" key="1">
    <citation type="submission" date="2012-02" db="EMBL/GenBank/DDBJ databases">
        <title>Improved High-Quality Draft genome of Joostella marina DSM 19592.</title>
        <authorList>
            <consortium name="US DOE Joint Genome Institute (JGI-PGF)"/>
            <person name="Lucas S."/>
            <person name="Copeland A."/>
            <person name="Lapidus A."/>
            <person name="Bruce D."/>
            <person name="Goodwin L."/>
            <person name="Pitluck S."/>
            <person name="Peters L."/>
            <person name="Chertkov O."/>
            <person name="Ovchinnikova G."/>
            <person name="Kyrpides N."/>
            <person name="Mavromatis K."/>
            <person name="Detter J.C."/>
            <person name="Han C."/>
            <person name="Land M."/>
            <person name="Hauser L."/>
            <person name="Markowitz V."/>
            <person name="Cheng J.-F."/>
            <person name="Hugenholtz P."/>
            <person name="Woyke T."/>
            <person name="Wu D."/>
            <person name="Tindall B."/>
            <person name="Brambilla E."/>
            <person name="Klenk H.-P."/>
            <person name="Eisen J.A."/>
        </authorList>
    </citation>
    <scope>NUCLEOTIDE SEQUENCE [LARGE SCALE GENOMIC DNA]</scope>
    <source>
        <strain evidence="10 11">DSM 19592</strain>
    </source>
</reference>
<keyword evidence="8 9" id="KW-0051">Antiviral defense</keyword>
<proteinExistence type="inferred from homology"/>
<dbReference type="HAMAP" id="MF_01471">
    <property type="entry name" value="Cas2"/>
    <property type="match status" value="1"/>
</dbReference>
<dbReference type="HOGENOM" id="CLU_150500_0_0_10"/>
<comment type="similarity">
    <text evidence="2 9">Belongs to the CRISPR-associated endoribonuclease Cas2 protein family.</text>
</comment>
<sequence length="115" mass="13599">MENSRFSRLNQYRSMWVLVFFDLPTETKTERKAASRFRKQLLDDGFAMFQFSIYSRFCASRENAAVHIKRTKINLPKKGKVAVMQITDKQFGMIELFHGQKEIEPETPTQQLELF</sequence>
<evidence type="ECO:0000256" key="6">
    <source>
        <dbReference type="ARBA" id="ARBA00022801"/>
    </source>
</evidence>
<evidence type="ECO:0000256" key="8">
    <source>
        <dbReference type="ARBA" id="ARBA00023118"/>
    </source>
</evidence>
<dbReference type="GO" id="GO:0046872">
    <property type="term" value="F:metal ion binding"/>
    <property type="evidence" value="ECO:0007669"/>
    <property type="project" value="UniProtKB-UniRule"/>
</dbReference>
<dbReference type="GO" id="GO:0004521">
    <property type="term" value="F:RNA endonuclease activity"/>
    <property type="evidence" value="ECO:0007669"/>
    <property type="project" value="InterPro"/>
</dbReference>
<keyword evidence="6 9" id="KW-0378">Hydrolase</keyword>
<dbReference type="NCBIfam" id="TIGR01573">
    <property type="entry name" value="cas2"/>
    <property type="match status" value="1"/>
</dbReference>
<dbReference type="EC" id="3.1.-.-" evidence="9"/>
<dbReference type="InterPro" id="IPR019199">
    <property type="entry name" value="Virulence_VapD/CRISPR_Cas2"/>
</dbReference>
<dbReference type="Proteomes" id="UP000004690">
    <property type="component" value="Unassembled WGS sequence"/>
</dbReference>
<dbReference type="InterPro" id="IPR021127">
    <property type="entry name" value="CRISPR_associated_Cas2"/>
</dbReference>
<feature type="binding site" evidence="9">
    <location>
        <position position="22"/>
    </location>
    <ligand>
        <name>Mg(2+)</name>
        <dbReference type="ChEBI" id="CHEBI:18420"/>
        <note>catalytic</note>
    </ligand>
</feature>
<dbReference type="STRING" id="926559.JoomaDRAFT_0893"/>
<keyword evidence="3 9" id="KW-0540">Nuclease</keyword>
<dbReference type="EMBL" id="JH651379">
    <property type="protein sequence ID" value="EIJ37919.1"/>
    <property type="molecule type" value="Genomic_DNA"/>
</dbReference>
<comment type="subunit">
    <text evidence="9">Homodimer, forms a heterotetramer with a Cas1 homodimer.</text>
</comment>
<evidence type="ECO:0000256" key="3">
    <source>
        <dbReference type="ARBA" id="ARBA00022722"/>
    </source>
</evidence>
<gene>
    <name evidence="9" type="primary">cas2</name>
    <name evidence="10" type="ORF">JoomaDRAFT_0893</name>
</gene>
<comment type="function">
    <text evidence="9">CRISPR (clustered regularly interspaced short palindromic repeat), is an adaptive immune system that provides protection against mobile genetic elements (viruses, transposable elements and conjugative plasmids). CRISPR clusters contain sequences complementary to antecedent mobile elements and target invading nucleic acids. CRISPR clusters are transcribed and processed into CRISPR RNA (crRNA). Functions as a ssRNA-specific endoribonuclease. Involved in the integration of spacer DNA into the CRISPR cassette.</text>
</comment>
<dbReference type="AlphaFoldDB" id="I3C2S6"/>